<proteinExistence type="predicted"/>
<name>A0A1S6HY31_9GAMM</name>
<evidence type="ECO:0000256" key="1">
    <source>
        <dbReference type="SAM" id="Phobius"/>
    </source>
</evidence>
<keyword evidence="1" id="KW-0472">Membrane</keyword>
<dbReference type="EMBL" id="CP014782">
    <property type="protein sequence ID" value="AQS40328.1"/>
    <property type="molecule type" value="Genomic_DNA"/>
</dbReference>
<organism evidence="2 3">
    <name type="scientific">Shewanella psychrophila</name>
    <dbReference type="NCBI Taxonomy" id="225848"/>
    <lineage>
        <taxon>Bacteria</taxon>
        <taxon>Pseudomonadati</taxon>
        <taxon>Pseudomonadota</taxon>
        <taxon>Gammaproteobacteria</taxon>
        <taxon>Alteromonadales</taxon>
        <taxon>Shewanellaceae</taxon>
        <taxon>Shewanella</taxon>
    </lineage>
</organism>
<keyword evidence="3" id="KW-1185">Reference proteome</keyword>
<reference evidence="2 3" key="1">
    <citation type="submission" date="2016-03" db="EMBL/GenBank/DDBJ databases">
        <title>Complete genome sequence of Shewanella psychrophila WP2, a deep sea bacterium isolated from west Pacific sediment.</title>
        <authorList>
            <person name="Xu G."/>
            <person name="Jian H."/>
        </authorList>
    </citation>
    <scope>NUCLEOTIDE SEQUENCE [LARGE SCALE GENOMIC DNA]</scope>
    <source>
        <strain evidence="2 3">WP2</strain>
    </source>
</reference>
<accession>A0A1S6HY31</accession>
<keyword evidence="1" id="KW-0812">Transmembrane</keyword>
<keyword evidence="1" id="KW-1133">Transmembrane helix</keyword>
<dbReference type="KEGG" id="spsw:Sps_05259"/>
<gene>
    <name evidence="2" type="ORF">Sps_05259</name>
</gene>
<feature type="transmembrane region" description="Helical" evidence="1">
    <location>
        <begin position="47"/>
        <end position="65"/>
    </location>
</feature>
<sequence>MTTYRKIAKAKLINVYIDTQNARLSRVFYGHSKAINQATHHKPGHPLLMVLLFLPFFKVVTWTGLDSFIPNYFVILALNLLFFLILAGLDCL</sequence>
<feature type="transmembrane region" description="Helical" evidence="1">
    <location>
        <begin position="71"/>
        <end position="89"/>
    </location>
</feature>
<protein>
    <submittedName>
        <fullName evidence="2">Uncharacterized protein</fullName>
    </submittedName>
</protein>
<dbReference type="AlphaFoldDB" id="A0A1S6HY31"/>
<evidence type="ECO:0000313" key="2">
    <source>
        <dbReference type="EMBL" id="AQS40328.1"/>
    </source>
</evidence>
<dbReference type="STRING" id="225848.Sps_05259"/>
<evidence type="ECO:0000313" key="3">
    <source>
        <dbReference type="Proteomes" id="UP000189545"/>
    </source>
</evidence>
<dbReference type="Proteomes" id="UP000189545">
    <property type="component" value="Chromosome"/>
</dbReference>